<dbReference type="InterPro" id="IPR039569">
    <property type="entry name" value="FAS1-like_DH_region"/>
</dbReference>
<sequence>MAVNPNAIGIVHPMATMTLDPGRSTFFVKTIGETNPIFTDESAAAEAGYRPLPVPPVELEHTDPCAWITAVGVDLRRILHGEKEFACYSTAYAGESAAAASTSRSDT</sequence>
<accession>A0A6I3KWY4</accession>
<dbReference type="Pfam" id="PF13452">
    <property type="entry name" value="FAS1_DH_region"/>
    <property type="match status" value="1"/>
</dbReference>
<evidence type="ECO:0000259" key="1">
    <source>
        <dbReference type="Pfam" id="PF13452"/>
    </source>
</evidence>
<comment type="caution">
    <text evidence="2">The sequence shown here is derived from an EMBL/GenBank/DDBJ whole genome shotgun (WGS) entry which is preliminary data.</text>
</comment>
<evidence type="ECO:0000313" key="3">
    <source>
        <dbReference type="Proteomes" id="UP000432464"/>
    </source>
</evidence>
<dbReference type="SUPFAM" id="SSF54637">
    <property type="entry name" value="Thioesterase/thiol ester dehydrase-isomerase"/>
    <property type="match status" value="1"/>
</dbReference>
<evidence type="ECO:0000313" key="2">
    <source>
        <dbReference type="EMBL" id="MTE13388.1"/>
    </source>
</evidence>
<dbReference type="AlphaFoldDB" id="A0A6I3KWY4"/>
<gene>
    <name evidence="2" type="ORF">GLP40_11470</name>
</gene>
<reference evidence="2 3" key="1">
    <citation type="submission" date="2019-11" db="EMBL/GenBank/DDBJ databases">
        <title>Nocardia sp. nov. CT2-14 isolated from soil.</title>
        <authorList>
            <person name="Kanchanasin P."/>
            <person name="Tanasupawat S."/>
            <person name="Yuki M."/>
            <person name="Kudo T."/>
        </authorList>
    </citation>
    <scope>NUCLEOTIDE SEQUENCE [LARGE SCALE GENOMIC DNA]</scope>
    <source>
        <strain evidence="2 3">CT2-14</strain>
    </source>
</reference>
<dbReference type="RefSeq" id="WP_154787882.1">
    <property type="nucleotide sequence ID" value="NZ_WMBB01000005.1"/>
</dbReference>
<dbReference type="EMBL" id="WMBB01000005">
    <property type="protein sequence ID" value="MTE13388.1"/>
    <property type="molecule type" value="Genomic_DNA"/>
</dbReference>
<organism evidence="2 3">
    <name type="scientific">Nocardia aurantiaca</name>
    <dbReference type="NCBI Taxonomy" id="2675850"/>
    <lineage>
        <taxon>Bacteria</taxon>
        <taxon>Bacillati</taxon>
        <taxon>Actinomycetota</taxon>
        <taxon>Actinomycetes</taxon>
        <taxon>Mycobacteriales</taxon>
        <taxon>Nocardiaceae</taxon>
        <taxon>Nocardia</taxon>
    </lineage>
</organism>
<dbReference type="Gene3D" id="3.10.129.10">
    <property type="entry name" value="Hotdog Thioesterase"/>
    <property type="match status" value="1"/>
</dbReference>
<feature type="domain" description="FAS1-like dehydratase" evidence="1">
    <location>
        <begin position="16"/>
        <end position="96"/>
    </location>
</feature>
<proteinExistence type="predicted"/>
<keyword evidence="3" id="KW-1185">Reference proteome</keyword>
<dbReference type="Proteomes" id="UP000432464">
    <property type="component" value="Unassembled WGS sequence"/>
</dbReference>
<name>A0A6I3KWY4_9NOCA</name>
<dbReference type="InterPro" id="IPR029069">
    <property type="entry name" value="HotDog_dom_sf"/>
</dbReference>
<protein>
    <recommendedName>
        <fullName evidence="1">FAS1-like dehydratase domain-containing protein</fullName>
    </recommendedName>
</protein>